<keyword evidence="8" id="KW-0479">Metal-binding</keyword>
<evidence type="ECO:0000256" key="6">
    <source>
        <dbReference type="ARBA" id="ARBA00013031"/>
    </source>
</evidence>
<evidence type="ECO:0000256" key="8">
    <source>
        <dbReference type="ARBA" id="ARBA00022723"/>
    </source>
</evidence>
<dbReference type="GO" id="GO:0009073">
    <property type="term" value="P:aromatic amino acid family biosynthetic process"/>
    <property type="evidence" value="ECO:0007669"/>
    <property type="project" value="UniProtKB-KW"/>
</dbReference>
<dbReference type="Gene3D" id="3.40.50.1970">
    <property type="match status" value="1"/>
</dbReference>
<dbReference type="eggNOG" id="KOG0692">
    <property type="taxonomic scope" value="Eukaryota"/>
</dbReference>
<dbReference type="InterPro" id="IPR056179">
    <property type="entry name" value="DHQS_C"/>
</dbReference>
<dbReference type="InterPro" id="IPR016037">
    <property type="entry name" value="DHQ_synth_AroB"/>
</dbReference>
<sequence>MGRPRATDTNTIPGFAALSFGLAISCCFTSGFSFVPSTSGGRVQPRTAGAAAGRHTTAAARRALTGTNMVATEPAAGLLKTVTVDLEDRSYPIYIGEGILDSGDLLRRHVTSKKALVITNDKVGPLYLDKTVKILEAGGVEVETVVLPDGEEFKSLEVLTKILDKALSARLDRKTTFVALGGGVIGDMVGFAAAIYQRGVKFVQVPTTLMAMVDSAVGGKTAVNHPLGKNMIGAFYQPQAVLADMGTLKSLPDRELASGIAEVVKYGLIKDSEFFRWQEGCMENMAARDAGVLAEAVERSCINKANVVAADEKEAGLRATLNLGHTFGHAIETGLGYGKLLHGEAVAIGMHMAADMSCRMGWVDQELVDRSVALMQKAGLPVELPKGGGMDMDKFLNAMAVDKKVADGELRLILLKGDLGGCVMTGEFDEAAMRATIQDFCDRQ</sequence>
<evidence type="ECO:0000259" key="16">
    <source>
        <dbReference type="Pfam" id="PF24621"/>
    </source>
</evidence>
<evidence type="ECO:0000259" key="15">
    <source>
        <dbReference type="Pfam" id="PF01761"/>
    </source>
</evidence>
<dbReference type="Pfam" id="PF24621">
    <property type="entry name" value="DHQS_C"/>
    <property type="match status" value="1"/>
</dbReference>
<dbReference type="GO" id="GO:0009507">
    <property type="term" value="C:chloroplast"/>
    <property type="evidence" value="ECO:0007669"/>
    <property type="project" value="UniProtKB-SubCell"/>
</dbReference>
<evidence type="ECO:0000256" key="7">
    <source>
        <dbReference type="ARBA" id="ARBA00022605"/>
    </source>
</evidence>
<proteinExistence type="inferred from homology"/>
<dbReference type="SUPFAM" id="SSF56796">
    <property type="entry name" value="Dehydroquinate synthase-like"/>
    <property type="match status" value="1"/>
</dbReference>
<dbReference type="GO" id="GO:0009423">
    <property type="term" value="P:chorismate biosynthetic process"/>
    <property type="evidence" value="ECO:0007669"/>
    <property type="project" value="UniProtKB-ARBA"/>
</dbReference>
<keyword evidence="18" id="KW-1185">Reference proteome</keyword>
<evidence type="ECO:0000256" key="1">
    <source>
        <dbReference type="ARBA" id="ARBA00001393"/>
    </source>
</evidence>
<dbReference type="InterPro" id="IPR050071">
    <property type="entry name" value="Dehydroquinate_synthase"/>
</dbReference>
<evidence type="ECO:0000256" key="2">
    <source>
        <dbReference type="ARBA" id="ARBA00001911"/>
    </source>
</evidence>
<dbReference type="GO" id="GO:0003856">
    <property type="term" value="F:3-dehydroquinate synthase activity"/>
    <property type="evidence" value="ECO:0007669"/>
    <property type="project" value="UniProtKB-EC"/>
</dbReference>
<evidence type="ECO:0000256" key="9">
    <source>
        <dbReference type="ARBA" id="ARBA00023027"/>
    </source>
</evidence>
<comment type="pathway">
    <text evidence="4">Metabolic intermediate biosynthesis; chorismate biosynthesis; chorismate from D-erythrose 4-phosphate and phosphoenolpyruvate: step 2/7.</text>
</comment>
<keyword evidence="14" id="KW-0472">Membrane</keyword>
<evidence type="ECO:0000256" key="12">
    <source>
        <dbReference type="ARBA" id="ARBA00056090"/>
    </source>
</evidence>
<dbReference type="PANTHER" id="PTHR43622:SF7">
    <property type="entry name" value="3-DEHYDROQUINATE SYNTHASE, CHLOROPLASTIC"/>
    <property type="match status" value="1"/>
</dbReference>
<evidence type="ECO:0000256" key="3">
    <source>
        <dbReference type="ARBA" id="ARBA00004229"/>
    </source>
</evidence>
<accession>D8LEE6</accession>
<evidence type="ECO:0000256" key="13">
    <source>
        <dbReference type="ARBA" id="ARBA00068623"/>
    </source>
</evidence>
<comment type="catalytic activity">
    <reaction evidence="1">
        <text>7-phospho-2-dehydro-3-deoxy-D-arabino-heptonate = 3-dehydroquinate + phosphate</text>
        <dbReference type="Rhea" id="RHEA:21968"/>
        <dbReference type="ChEBI" id="CHEBI:32364"/>
        <dbReference type="ChEBI" id="CHEBI:43474"/>
        <dbReference type="ChEBI" id="CHEBI:58394"/>
        <dbReference type="EC" id="4.2.3.4"/>
    </reaction>
</comment>
<dbReference type="Proteomes" id="UP000002630">
    <property type="component" value="Unassembled WGS sequence"/>
</dbReference>
<keyword evidence="7" id="KW-0028">Amino-acid biosynthesis</keyword>
<feature type="domain" description="3-dehydroquinate synthase C-terminal" evidence="16">
    <location>
        <begin position="259"/>
        <end position="405"/>
    </location>
</feature>
<evidence type="ECO:0000313" key="17">
    <source>
        <dbReference type="EMBL" id="CBN74233.1"/>
    </source>
</evidence>
<name>D8LEE6_ECTSI</name>
<dbReference type="PANTHER" id="PTHR43622">
    <property type="entry name" value="3-DEHYDROQUINATE SYNTHASE"/>
    <property type="match status" value="1"/>
</dbReference>
<evidence type="ECO:0000256" key="4">
    <source>
        <dbReference type="ARBA" id="ARBA00004661"/>
    </source>
</evidence>
<comment type="similarity">
    <text evidence="5">Belongs to the sugar phosphate cyclases superfamily. Dehydroquinate synthase family.</text>
</comment>
<organism evidence="17 18">
    <name type="scientific">Ectocarpus siliculosus</name>
    <name type="common">Brown alga</name>
    <name type="synonym">Conferva siliculosa</name>
    <dbReference type="NCBI Taxonomy" id="2880"/>
    <lineage>
        <taxon>Eukaryota</taxon>
        <taxon>Sar</taxon>
        <taxon>Stramenopiles</taxon>
        <taxon>Ochrophyta</taxon>
        <taxon>PX clade</taxon>
        <taxon>Phaeophyceae</taxon>
        <taxon>Ectocarpales</taxon>
        <taxon>Ectocarpaceae</taxon>
        <taxon>Ectocarpus</taxon>
    </lineage>
</organism>
<comment type="function">
    <text evidence="12">Catalyzes the second step in the shikimate pathway.</text>
</comment>
<dbReference type="AlphaFoldDB" id="D8LEE6"/>
<dbReference type="FunFam" id="3.40.50.1970:FF:000001">
    <property type="entry name" value="3-dehydroquinate synthase"/>
    <property type="match status" value="1"/>
</dbReference>
<reference evidence="17 18" key="1">
    <citation type="journal article" date="2010" name="Nature">
        <title>The Ectocarpus genome and the independent evolution of multicellularity in brown algae.</title>
        <authorList>
            <person name="Cock J.M."/>
            <person name="Sterck L."/>
            <person name="Rouze P."/>
            <person name="Scornet D."/>
            <person name="Allen A.E."/>
            <person name="Amoutzias G."/>
            <person name="Anthouard V."/>
            <person name="Artiguenave F."/>
            <person name="Aury J.M."/>
            <person name="Badger J.H."/>
            <person name="Beszteri B."/>
            <person name="Billiau K."/>
            <person name="Bonnet E."/>
            <person name="Bothwell J.H."/>
            <person name="Bowler C."/>
            <person name="Boyen C."/>
            <person name="Brownlee C."/>
            <person name="Carrano C.J."/>
            <person name="Charrier B."/>
            <person name="Cho G.Y."/>
            <person name="Coelho S.M."/>
            <person name="Collen J."/>
            <person name="Corre E."/>
            <person name="Da Silva C."/>
            <person name="Delage L."/>
            <person name="Delaroque N."/>
            <person name="Dittami S.M."/>
            <person name="Doulbeau S."/>
            <person name="Elias M."/>
            <person name="Farnham G."/>
            <person name="Gachon C.M."/>
            <person name="Gschloessl B."/>
            <person name="Heesch S."/>
            <person name="Jabbari K."/>
            <person name="Jubin C."/>
            <person name="Kawai H."/>
            <person name="Kimura K."/>
            <person name="Kloareg B."/>
            <person name="Kupper F.C."/>
            <person name="Lang D."/>
            <person name="Le Bail A."/>
            <person name="Leblanc C."/>
            <person name="Lerouge P."/>
            <person name="Lohr M."/>
            <person name="Lopez P.J."/>
            <person name="Martens C."/>
            <person name="Maumus F."/>
            <person name="Michel G."/>
            <person name="Miranda-Saavedra D."/>
            <person name="Morales J."/>
            <person name="Moreau H."/>
            <person name="Motomura T."/>
            <person name="Nagasato C."/>
            <person name="Napoli C.A."/>
            <person name="Nelson D.R."/>
            <person name="Nyvall-Collen P."/>
            <person name="Peters A.F."/>
            <person name="Pommier C."/>
            <person name="Potin P."/>
            <person name="Poulain J."/>
            <person name="Quesneville H."/>
            <person name="Read B."/>
            <person name="Rensing S.A."/>
            <person name="Ritter A."/>
            <person name="Rousvoal S."/>
            <person name="Samanta M."/>
            <person name="Samson G."/>
            <person name="Schroeder D.C."/>
            <person name="Segurens B."/>
            <person name="Strittmatter M."/>
            <person name="Tonon T."/>
            <person name="Tregear J.W."/>
            <person name="Valentin K."/>
            <person name="von Dassow P."/>
            <person name="Yamagishi T."/>
            <person name="Van de Peer Y."/>
            <person name="Wincker P."/>
        </authorList>
    </citation>
    <scope>NUCLEOTIDE SEQUENCE [LARGE SCALE GENOMIC DNA]</scope>
    <source>
        <strain evidence="18">Ec32 / CCAP1310/4</strain>
    </source>
</reference>
<dbReference type="FunFam" id="1.20.1090.10:FF:000002">
    <property type="entry name" value="3-dehydroquinate synthase"/>
    <property type="match status" value="1"/>
</dbReference>
<keyword evidence="9" id="KW-0520">NAD</keyword>
<dbReference type="NCBIfam" id="TIGR01357">
    <property type="entry name" value="aroB"/>
    <property type="match status" value="1"/>
</dbReference>
<evidence type="ECO:0000256" key="10">
    <source>
        <dbReference type="ARBA" id="ARBA00023141"/>
    </source>
</evidence>
<dbReference type="HAMAP" id="MF_00110">
    <property type="entry name" value="DHQ_synthase"/>
    <property type="match status" value="1"/>
</dbReference>
<dbReference type="InParanoid" id="D8LEE6"/>
<keyword evidence="14" id="KW-1133">Transmembrane helix</keyword>
<protein>
    <recommendedName>
        <fullName evidence="13">3-dehydroquinate synthase, chloroplastic</fullName>
        <ecNumber evidence="6">4.2.3.4</ecNumber>
    </recommendedName>
</protein>
<feature type="transmembrane region" description="Helical" evidence="14">
    <location>
        <begin position="12"/>
        <end position="35"/>
    </location>
</feature>
<dbReference type="STRING" id="2880.D8LEE6"/>
<feature type="transmembrane region" description="Helical" evidence="14">
    <location>
        <begin position="177"/>
        <end position="196"/>
    </location>
</feature>
<evidence type="ECO:0000256" key="5">
    <source>
        <dbReference type="ARBA" id="ARBA00005412"/>
    </source>
</evidence>
<keyword evidence="10" id="KW-0057">Aromatic amino acid biosynthesis</keyword>
<comment type="cofactor">
    <cofactor evidence="2">
        <name>NAD(+)</name>
        <dbReference type="ChEBI" id="CHEBI:57540"/>
    </cofactor>
</comment>
<dbReference type="GO" id="GO:0046872">
    <property type="term" value="F:metal ion binding"/>
    <property type="evidence" value="ECO:0007669"/>
    <property type="project" value="UniProtKB-KW"/>
</dbReference>
<dbReference type="EMBL" id="FN649760">
    <property type="protein sequence ID" value="CBN74233.1"/>
    <property type="molecule type" value="Genomic_DNA"/>
</dbReference>
<comment type="subcellular location">
    <subcellularLocation>
        <location evidence="3">Plastid</location>
        <location evidence="3">Chloroplast</location>
    </subcellularLocation>
</comment>
<feature type="domain" description="3-dehydroquinate synthase N-terminal" evidence="15">
    <location>
        <begin position="145"/>
        <end position="257"/>
    </location>
</feature>
<dbReference type="Pfam" id="PF01761">
    <property type="entry name" value="DHQ_synthase"/>
    <property type="match status" value="1"/>
</dbReference>
<evidence type="ECO:0000256" key="11">
    <source>
        <dbReference type="ARBA" id="ARBA00023239"/>
    </source>
</evidence>
<keyword evidence="11 17" id="KW-0456">Lyase</keyword>
<dbReference type="EC" id="4.2.3.4" evidence="6"/>
<dbReference type="OrthoDB" id="197068at2759"/>
<dbReference type="InterPro" id="IPR030960">
    <property type="entry name" value="DHQS/DOIS_N"/>
</dbReference>
<dbReference type="GO" id="GO:0008652">
    <property type="term" value="P:amino acid biosynthetic process"/>
    <property type="evidence" value="ECO:0007669"/>
    <property type="project" value="UniProtKB-KW"/>
</dbReference>
<evidence type="ECO:0000256" key="14">
    <source>
        <dbReference type="SAM" id="Phobius"/>
    </source>
</evidence>
<dbReference type="CDD" id="cd08195">
    <property type="entry name" value="DHQS"/>
    <property type="match status" value="1"/>
</dbReference>
<dbReference type="PROSITE" id="PS51257">
    <property type="entry name" value="PROKAR_LIPOPROTEIN"/>
    <property type="match status" value="1"/>
</dbReference>
<keyword evidence="14" id="KW-0812">Transmembrane</keyword>
<gene>
    <name evidence="17" type="ORF">Esi_0013_0196</name>
</gene>
<dbReference type="Gene3D" id="1.20.1090.10">
    <property type="entry name" value="Dehydroquinate synthase-like - alpha domain"/>
    <property type="match status" value="1"/>
</dbReference>
<evidence type="ECO:0000313" key="18">
    <source>
        <dbReference type="Proteomes" id="UP000002630"/>
    </source>
</evidence>